<keyword evidence="1" id="KW-0812">Transmembrane</keyword>
<dbReference type="Proteomes" id="UP000449092">
    <property type="component" value="Unassembled WGS sequence"/>
</dbReference>
<keyword evidence="1" id="KW-1133">Transmembrane helix</keyword>
<evidence type="ECO:0000313" key="2">
    <source>
        <dbReference type="EMBL" id="MYE38341.1"/>
    </source>
</evidence>
<dbReference type="AlphaFoldDB" id="A0A845DED3"/>
<accession>A0A845DED3</accession>
<gene>
    <name evidence="2" type="ORF">F4X82_02400</name>
</gene>
<organism evidence="2 3">
    <name type="scientific">Candidatus Spechtbacteria bacterium SB0662_bin_43</name>
    <dbReference type="NCBI Taxonomy" id="2604897"/>
    <lineage>
        <taxon>Bacteria</taxon>
        <taxon>Candidatus Spechtiibacteriota</taxon>
    </lineage>
</organism>
<protein>
    <submittedName>
        <fullName evidence="2">Uncharacterized protein</fullName>
    </submittedName>
</protein>
<keyword evidence="1" id="KW-0472">Membrane</keyword>
<proteinExistence type="predicted"/>
<comment type="caution">
    <text evidence="2">The sequence shown here is derived from an EMBL/GenBank/DDBJ whole genome shotgun (WGS) entry which is preliminary data.</text>
</comment>
<sequence>MNKLLTIKNARIAYVIICLVVILLLVFFIITDEEKIYVTVYGKKFVVEPAHIAEKYVLVSRTLEDYSDWCSWYNEWIVVAEDGKETVLDFSIGSHSRDYYLDNFTNKAALAFVDKLIDIYNKHTPPQEIEEYHQAMIYNLRITKIGLESTDKDAIYDDATLDYLEPKAKNTRALLTDEQRDMIYNCPYG</sequence>
<name>A0A845DED3_9BACT</name>
<feature type="transmembrane region" description="Helical" evidence="1">
    <location>
        <begin position="12"/>
        <end position="30"/>
    </location>
</feature>
<reference evidence="2 3" key="1">
    <citation type="submission" date="2019-09" db="EMBL/GenBank/DDBJ databases">
        <title>Characterisation of the sponge microbiome using genome-centric metagenomics.</title>
        <authorList>
            <person name="Engelberts J.P."/>
            <person name="Robbins S.J."/>
            <person name="De Goeij J.M."/>
            <person name="Aranda M."/>
            <person name="Bell S.C."/>
            <person name="Webster N.S."/>
        </authorList>
    </citation>
    <scope>NUCLEOTIDE SEQUENCE [LARGE SCALE GENOMIC DNA]</scope>
    <source>
        <strain evidence="2">SB0662_bin_43</strain>
    </source>
</reference>
<dbReference type="EMBL" id="VXOY01000020">
    <property type="protein sequence ID" value="MYE38341.1"/>
    <property type="molecule type" value="Genomic_DNA"/>
</dbReference>
<evidence type="ECO:0000313" key="3">
    <source>
        <dbReference type="Proteomes" id="UP000449092"/>
    </source>
</evidence>
<evidence type="ECO:0000256" key="1">
    <source>
        <dbReference type="SAM" id="Phobius"/>
    </source>
</evidence>